<sequence>MNLSPDDENLERGGYLISPEPESGWKYGEDEWYVNGNGIPSGQYGQYLFTYNDYSRYPDGSRFVYDFKADNPIKVTIQTGMWSNNSFSLYTHGDFRIGFSATGLSSGQQTREFSYGDRVTIYADGADYAVPGEGDRWRYNYLRGFFTTRWQALDDLGEYSQTSAGSYSFTATKDITINIVFMPTIR</sequence>
<proteinExistence type="predicted"/>
<protein>
    <submittedName>
        <fullName evidence="2">Uncharacterized protein</fullName>
    </submittedName>
</protein>
<gene>
    <name evidence="2" type="ORF">M099_3078</name>
    <name evidence="1" type="ORF">M099_3088</name>
</gene>
<dbReference type="Proteomes" id="UP000027661">
    <property type="component" value="Unassembled WGS sequence"/>
</dbReference>
<dbReference type="EMBL" id="JNHM01000057">
    <property type="protein sequence ID" value="KDS51440.1"/>
    <property type="molecule type" value="Genomic_DNA"/>
</dbReference>
<reference evidence="2 3" key="1">
    <citation type="submission" date="2014-04" db="EMBL/GenBank/DDBJ databases">
        <authorList>
            <person name="Sears C."/>
            <person name="Carroll K."/>
            <person name="Sack B.R."/>
            <person name="Qadri F."/>
            <person name="Myers L.L."/>
            <person name="Chung G.-T."/>
            <person name="Escheverria P."/>
            <person name="Fraser C.M."/>
            <person name="Sadzewicz L."/>
            <person name="Shefchek K.A."/>
            <person name="Tallon L."/>
            <person name="Das S.P."/>
            <person name="Daugherty S."/>
            <person name="Mongodin E.F."/>
        </authorList>
    </citation>
    <scope>NUCLEOTIDE SEQUENCE [LARGE SCALE GENOMIC DNA]</scope>
    <source>
        <strain evidence="2 3">3975 RP4</strain>
    </source>
</reference>
<accession>A0A069SCY1</accession>
<evidence type="ECO:0000313" key="1">
    <source>
        <dbReference type="EMBL" id="KDS51042.1"/>
    </source>
</evidence>
<dbReference type="PATRIC" id="fig|1339352.3.peg.2945"/>
<evidence type="ECO:0000313" key="3">
    <source>
        <dbReference type="Proteomes" id="UP000027661"/>
    </source>
</evidence>
<name>A0A069SCY1_PHOVU</name>
<comment type="caution">
    <text evidence="2">The sequence shown here is derived from an EMBL/GenBank/DDBJ whole genome shotgun (WGS) entry which is preliminary data.</text>
</comment>
<dbReference type="EMBL" id="JNHM01000063">
    <property type="protein sequence ID" value="KDS51042.1"/>
    <property type="molecule type" value="Genomic_DNA"/>
</dbReference>
<organism evidence="2 3">
    <name type="scientific">Phocaeicola vulgatus str. 3975 RP4</name>
    <dbReference type="NCBI Taxonomy" id="1339352"/>
    <lineage>
        <taxon>Bacteria</taxon>
        <taxon>Pseudomonadati</taxon>
        <taxon>Bacteroidota</taxon>
        <taxon>Bacteroidia</taxon>
        <taxon>Bacteroidales</taxon>
        <taxon>Bacteroidaceae</taxon>
        <taxon>Phocaeicola</taxon>
    </lineage>
</organism>
<dbReference type="AlphaFoldDB" id="A0A069SCY1"/>
<evidence type="ECO:0000313" key="2">
    <source>
        <dbReference type="EMBL" id="KDS51440.1"/>
    </source>
</evidence>